<dbReference type="Proteomes" id="UP001060919">
    <property type="component" value="Chromosome"/>
</dbReference>
<dbReference type="KEGG" id="aup:AsAng_0045550"/>
<dbReference type="EMBL" id="AP026867">
    <property type="protein sequence ID" value="BDS13793.1"/>
    <property type="molecule type" value="Genomic_DNA"/>
</dbReference>
<dbReference type="Gene3D" id="2.60.40.3080">
    <property type="match status" value="1"/>
</dbReference>
<feature type="domain" description="Secretion system C-terminal sorting" evidence="1">
    <location>
        <begin position="690"/>
        <end position="761"/>
    </location>
</feature>
<dbReference type="AlphaFoldDB" id="A0A915YIN1"/>
<evidence type="ECO:0000313" key="3">
    <source>
        <dbReference type="Proteomes" id="UP001060919"/>
    </source>
</evidence>
<organism evidence="2 3">
    <name type="scientific">Aureispira anguillae</name>
    <dbReference type="NCBI Taxonomy" id="2864201"/>
    <lineage>
        <taxon>Bacteria</taxon>
        <taxon>Pseudomonadati</taxon>
        <taxon>Bacteroidota</taxon>
        <taxon>Saprospiria</taxon>
        <taxon>Saprospirales</taxon>
        <taxon>Saprospiraceae</taxon>
        <taxon>Aureispira</taxon>
    </lineage>
</organism>
<evidence type="ECO:0000313" key="2">
    <source>
        <dbReference type="EMBL" id="BDS13793.1"/>
    </source>
</evidence>
<dbReference type="InterPro" id="IPR026444">
    <property type="entry name" value="Secre_tail"/>
</dbReference>
<name>A0A915YIN1_9BACT</name>
<reference evidence="2" key="1">
    <citation type="submission" date="2022-09" db="EMBL/GenBank/DDBJ databases">
        <title>Aureispira anguillicida sp. nov., isolated from Leptocephalus of Japanese eel Anguilla japonica.</title>
        <authorList>
            <person name="Yuasa K."/>
            <person name="Mekata T."/>
            <person name="Ikunari K."/>
        </authorList>
    </citation>
    <scope>NUCLEOTIDE SEQUENCE</scope>
    <source>
        <strain evidence="2">EL160426</strain>
    </source>
</reference>
<gene>
    <name evidence="2" type="ORF">AsAng_0045550</name>
</gene>
<dbReference type="NCBIfam" id="TIGR04183">
    <property type="entry name" value="Por_Secre_tail"/>
    <property type="match status" value="1"/>
</dbReference>
<proteinExistence type="predicted"/>
<sequence>MITAILFFVLYFPPQTLNSYKLDPSFKSKLSRWSKLYKIKISVHFLTKFKFIMKIHIFLALLCLWLLSTGSAVGQTDFTLKFKVWKNTANAANYLGEYHFNAGHPHNFGNSVPPSITSQLCPGDRLVLENRCIYKGNPHSFHGGSTTAGGNNRYGECTIGLTSSNHCSSTNNPNYILHLADISSISTYNSSLPTYQSWSNWNYGTQKTITLPRYNSTATNGNIYLAISAGFFANKVNNCGCGARYYFIGLNLKRGVDPIGDQSICSGDAVNLGLNPNYSYTNWSPNNPNGTPLNTTTDYTVNVTNTATGCSITDEFEIKVHSPTQELITTTVLCYTESLLLTSQNLPDLTSKIIVDGEVIYDVLAGINLLPLTISGSIQGAGVINIEYVYWVDDRYSAICTKTYQLLIDEQIITDLQSSYPICGGYFQPICINSSGSPQPNVMYQWSSGGNLLSTNSCFTPTAYGNYSLYAYTPAGCFITRSFNVYDPGVGIEAPEDITYCSLTETPPSVIGWDQNPFSLTTFYGISWSYQDLNGTVTTIPTSGGHYQIPYMGDGTYTASVVTGNGCSEVFTITVMDALQTFNSHPAAQFNTITLGGNQFACSPLASVPGSDIWEVLDAAGNLVPHIPYPSNNPYGIKYTSLTGAPYTVILKRYLFDECIIYTCSNKGMERIQERNQSIDITKELTVSTFPNPTNGLVNIQLSNASKPNTSIQVMNSLGQVILETEVQEQHNIELDLSKENSGVYMIQLTNGEDKLIEKIIKQ</sequence>
<accession>A0A915YIN1</accession>
<keyword evidence="3" id="KW-1185">Reference proteome</keyword>
<evidence type="ECO:0000259" key="1">
    <source>
        <dbReference type="Pfam" id="PF18962"/>
    </source>
</evidence>
<dbReference type="Pfam" id="PF18962">
    <property type="entry name" value="Por_Secre_tail"/>
    <property type="match status" value="1"/>
</dbReference>
<protein>
    <submittedName>
        <fullName evidence="2">T9SS type A sorting domain-containing protein</fullName>
    </submittedName>
</protein>